<evidence type="ECO:0000313" key="2">
    <source>
        <dbReference type="Proteomes" id="UP001057738"/>
    </source>
</evidence>
<gene>
    <name evidence="1" type="ORF">NRK68_36640</name>
</gene>
<sequence length="46" mass="4593">MSDLHFLQASCTPGCHRLALVPASLTVTVLTRTAAGAGLLSAGGAR</sequence>
<reference evidence="1" key="1">
    <citation type="submission" date="2022-08" db="EMBL/GenBank/DDBJ databases">
        <authorList>
            <person name="Tian L."/>
        </authorList>
    </citation>
    <scope>NUCLEOTIDE SEQUENCE</scope>
    <source>
        <strain evidence="1">CM253</strain>
        <plasmid evidence="1">pshk1</plasmid>
    </source>
</reference>
<evidence type="ECO:0000313" key="1">
    <source>
        <dbReference type="EMBL" id="UUY52786.1"/>
    </source>
</evidence>
<protein>
    <submittedName>
        <fullName evidence="1">Uncharacterized protein</fullName>
    </submittedName>
</protein>
<geneLocation type="plasmid" evidence="1 2">
    <name>pshk1</name>
</geneLocation>
<proteinExistence type="predicted"/>
<dbReference type="RefSeq" id="WP_257858483.1">
    <property type="nucleotide sequence ID" value="NZ_CP102517.1"/>
</dbReference>
<dbReference type="Proteomes" id="UP001057738">
    <property type="component" value="Plasmid pshk1"/>
</dbReference>
<dbReference type="GeneID" id="95579066"/>
<name>A0ABY5Q8K5_9ACTN</name>
<accession>A0ABY5Q8K5</accession>
<organism evidence="1 2">
    <name type="scientific">Streptomyces yangpuensis</name>
    <dbReference type="NCBI Taxonomy" id="1648182"/>
    <lineage>
        <taxon>Bacteria</taxon>
        <taxon>Bacillati</taxon>
        <taxon>Actinomycetota</taxon>
        <taxon>Actinomycetes</taxon>
        <taxon>Kitasatosporales</taxon>
        <taxon>Streptomycetaceae</taxon>
        <taxon>Streptomyces</taxon>
    </lineage>
</organism>
<keyword evidence="1" id="KW-0614">Plasmid</keyword>
<dbReference type="EMBL" id="CP102517">
    <property type="protein sequence ID" value="UUY52786.1"/>
    <property type="molecule type" value="Genomic_DNA"/>
</dbReference>
<keyword evidence="2" id="KW-1185">Reference proteome</keyword>